<comment type="caution">
    <text evidence="3">The sequence shown here is derived from an EMBL/GenBank/DDBJ whole genome shotgun (WGS) entry which is preliminary data.</text>
</comment>
<proteinExistence type="predicted"/>
<feature type="region of interest" description="Disordered" evidence="1">
    <location>
        <begin position="108"/>
        <end position="132"/>
    </location>
</feature>
<evidence type="ECO:0000313" key="4">
    <source>
        <dbReference type="Proteomes" id="UP000256488"/>
    </source>
</evidence>
<dbReference type="Gene3D" id="3.40.50.300">
    <property type="entry name" value="P-loop containing nucleotide triphosphate hydrolases"/>
    <property type="match status" value="1"/>
</dbReference>
<dbReference type="GO" id="GO:0016887">
    <property type="term" value="F:ATP hydrolysis activity"/>
    <property type="evidence" value="ECO:0007669"/>
    <property type="project" value="InterPro"/>
</dbReference>
<sequence>MNFSINQNDFVIMVGPSGSGKTTLLNILSALEKADKGSVFYDDKDINRLSESQRIQFRRDNIGYIFQDYLLLSNLTATENIGVGASDKQQLKHIPNLLEKVGLAEHEHKLPSELSGGTTTTRFHTKSASQET</sequence>
<feature type="compositionally biased region" description="Polar residues" evidence="1">
    <location>
        <begin position="115"/>
        <end position="132"/>
    </location>
</feature>
<feature type="domain" description="ABC transporter" evidence="2">
    <location>
        <begin position="1"/>
        <end position="118"/>
    </location>
</feature>
<accession>A0A3E0WGC9</accession>
<dbReference type="PANTHER" id="PTHR42798">
    <property type="entry name" value="LIPOPROTEIN-RELEASING SYSTEM ATP-BINDING PROTEIN LOLD"/>
    <property type="match status" value="1"/>
</dbReference>
<evidence type="ECO:0000313" key="3">
    <source>
        <dbReference type="EMBL" id="RFA31788.1"/>
    </source>
</evidence>
<dbReference type="GO" id="GO:0005524">
    <property type="term" value="F:ATP binding"/>
    <property type="evidence" value="ECO:0007669"/>
    <property type="project" value="InterPro"/>
</dbReference>
<dbReference type="AlphaFoldDB" id="A0A3E0WGC9"/>
<dbReference type="Pfam" id="PF00005">
    <property type="entry name" value="ABC_tran"/>
    <property type="match status" value="1"/>
</dbReference>
<evidence type="ECO:0000256" key="1">
    <source>
        <dbReference type="SAM" id="MobiDB-lite"/>
    </source>
</evidence>
<gene>
    <name evidence="3" type="ORF">CAI16_19830</name>
</gene>
<dbReference type="SUPFAM" id="SSF52540">
    <property type="entry name" value="P-loop containing nucleoside triphosphate hydrolases"/>
    <property type="match status" value="1"/>
</dbReference>
<protein>
    <recommendedName>
        <fullName evidence="2">ABC transporter domain-containing protein</fullName>
    </recommendedName>
</protein>
<evidence type="ECO:0000259" key="2">
    <source>
        <dbReference type="Pfam" id="PF00005"/>
    </source>
</evidence>
<dbReference type="Proteomes" id="UP000256488">
    <property type="component" value="Unassembled WGS sequence"/>
</dbReference>
<reference evidence="3 4" key="1">
    <citation type="submission" date="2017-05" db="EMBL/GenBank/DDBJ databases">
        <title>Virgibacillus sp. AK90 isolated from a saltern of Kakinada, India.</title>
        <authorList>
            <person name="Gupta V."/>
            <person name="Sidhu C."/>
            <person name="Korpole S."/>
            <person name="Pinnaka A.K."/>
        </authorList>
    </citation>
    <scope>NUCLEOTIDE SEQUENCE [LARGE SCALE GENOMIC DNA]</scope>
    <source>
        <strain evidence="3 4">AK90</strain>
    </source>
</reference>
<dbReference type="InterPro" id="IPR003439">
    <property type="entry name" value="ABC_transporter-like_ATP-bd"/>
</dbReference>
<dbReference type="RefSeq" id="WP_181917369.1">
    <property type="nucleotide sequence ID" value="NZ_NFZX01000100.1"/>
</dbReference>
<dbReference type="InterPro" id="IPR027417">
    <property type="entry name" value="P-loop_NTPase"/>
</dbReference>
<organism evidence="3 4">
    <name type="scientific">Virgibacillus dokdonensis</name>
    <dbReference type="NCBI Taxonomy" id="302167"/>
    <lineage>
        <taxon>Bacteria</taxon>
        <taxon>Bacillati</taxon>
        <taxon>Bacillota</taxon>
        <taxon>Bacilli</taxon>
        <taxon>Bacillales</taxon>
        <taxon>Bacillaceae</taxon>
        <taxon>Virgibacillus</taxon>
    </lineage>
</organism>
<dbReference type="EMBL" id="NFZX01000100">
    <property type="protein sequence ID" value="RFA31788.1"/>
    <property type="molecule type" value="Genomic_DNA"/>
</dbReference>
<dbReference type="PANTHER" id="PTHR42798:SF2">
    <property type="entry name" value="ABC TRANSPORTER ATP-BINDING PROTEIN MG467-RELATED"/>
    <property type="match status" value="1"/>
</dbReference>
<name>A0A3E0WGC9_9BACI</name>